<reference evidence="1" key="1">
    <citation type="submission" date="2022-10" db="EMBL/GenBank/DDBJ databases">
        <title>Culturing micro-colonial fungi from biological soil crusts in the Mojave desert and describing Neophaeococcomyces mojavensis, and introducing the new genera and species Taxawa tesnikishii.</title>
        <authorList>
            <person name="Kurbessoian T."/>
            <person name="Stajich J.E."/>
        </authorList>
    </citation>
    <scope>NUCLEOTIDE SEQUENCE</scope>
    <source>
        <strain evidence="1">JES_112</strain>
    </source>
</reference>
<dbReference type="Proteomes" id="UP001172386">
    <property type="component" value="Unassembled WGS sequence"/>
</dbReference>
<comment type="caution">
    <text evidence="1">The sequence shown here is derived from an EMBL/GenBank/DDBJ whole genome shotgun (WGS) entry which is preliminary data.</text>
</comment>
<organism evidence="1 2">
    <name type="scientific">Neophaeococcomyces mojaviensis</name>
    <dbReference type="NCBI Taxonomy" id="3383035"/>
    <lineage>
        <taxon>Eukaryota</taxon>
        <taxon>Fungi</taxon>
        <taxon>Dikarya</taxon>
        <taxon>Ascomycota</taxon>
        <taxon>Pezizomycotina</taxon>
        <taxon>Eurotiomycetes</taxon>
        <taxon>Chaetothyriomycetidae</taxon>
        <taxon>Chaetothyriales</taxon>
        <taxon>Chaetothyriales incertae sedis</taxon>
        <taxon>Neophaeococcomyces</taxon>
    </lineage>
</organism>
<sequence length="303" mass="33482">MYNSHKGLPAPLGLTLGPPDQGHEVNLSLGNLVEPPSRWAGQDESMRNWLQAKAEEDKRKQEEERTKQENLRLDQRKIEQNMLRDSLNGGVPPPMVPLIFAGMCGGNLSSHTLEWTQQYLAQMGLLNQQQQIQQHQYIQHQGLPPSKIHRDSRMILPSSYSAQEPPMLSTTQTVNRVSQDRSLTCSTSEAYLSQRNTAKMQPHLQPTSRHSMHPLQKFQTAQTVPGSAPSLLFHHWTPPNDSSGQPPAPSKSQHGAPSSQHAPSHLRSGYQNLSKKGKLGGSQANNAPAASQPSEMSFPGSSH</sequence>
<proteinExistence type="predicted"/>
<evidence type="ECO:0000313" key="2">
    <source>
        <dbReference type="Proteomes" id="UP001172386"/>
    </source>
</evidence>
<name>A0ACC3ACY6_9EURO</name>
<dbReference type="EMBL" id="JAPDRQ010000039">
    <property type="protein sequence ID" value="KAJ9659497.1"/>
    <property type="molecule type" value="Genomic_DNA"/>
</dbReference>
<protein>
    <submittedName>
        <fullName evidence="1">Uncharacterized protein</fullName>
    </submittedName>
</protein>
<evidence type="ECO:0000313" key="1">
    <source>
        <dbReference type="EMBL" id="KAJ9659497.1"/>
    </source>
</evidence>
<keyword evidence="2" id="KW-1185">Reference proteome</keyword>
<accession>A0ACC3ACY6</accession>
<gene>
    <name evidence="1" type="ORF">H2198_003072</name>
</gene>